<evidence type="ECO:0000256" key="1">
    <source>
        <dbReference type="ARBA" id="ARBA00001970"/>
    </source>
</evidence>
<comment type="caution">
    <text evidence="15">The sequence shown here is derived from an EMBL/GenBank/DDBJ whole genome shotgun (WGS) entry which is preliminary data.</text>
</comment>
<evidence type="ECO:0000256" key="12">
    <source>
        <dbReference type="ARBA" id="ARBA00037975"/>
    </source>
</evidence>
<dbReference type="SUPFAM" id="SSF81342">
    <property type="entry name" value="Transmembrane di-heme cytochromes"/>
    <property type="match status" value="1"/>
</dbReference>
<keyword evidence="3" id="KW-0813">Transport</keyword>
<dbReference type="GO" id="GO:0020037">
    <property type="term" value="F:heme binding"/>
    <property type="evidence" value="ECO:0007669"/>
    <property type="project" value="TreeGrafter"/>
</dbReference>
<dbReference type="GO" id="GO:0009055">
    <property type="term" value="F:electron transfer activity"/>
    <property type="evidence" value="ECO:0007669"/>
    <property type="project" value="InterPro"/>
</dbReference>
<evidence type="ECO:0000313" key="15">
    <source>
        <dbReference type="EMBL" id="NGX87009.1"/>
    </source>
</evidence>
<dbReference type="GO" id="GO:0005886">
    <property type="term" value="C:plasma membrane"/>
    <property type="evidence" value="ECO:0007669"/>
    <property type="project" value="UniProtKB-SubCell"/>
</dbReference>
<evidence type="ECO:0000256" key="8">
    <source>
        <dbReference type="ARBA" id="ARBA00022982"/>
    </source>
</evidence>
<comment type="similarity">
    <text evidence="12">Belongs to the cytochrome b561 family.</text>
</comment>
<feature type="transmembrane region" description="Helical" evidence="13">
    <location>
        <begin position="82"/>
        <end position="105"/>
    </location>
</feature>
<dbReference type="InterPro" id="IPR052168">
    <property type="entry name" value="Cytochrome_b561_oxidase"/>
</dbReference>
<organism evidence="15 16">
    <name type="scientific">Rahnella contaminans</name>
    <dbReference type="NCBI Taxonomy" id="2703882"/>
    <lineage>
        <taxon>Bacteria</taxon>
        <taxon>Pseudomonadati</taxon>
        <taxon>Pseudomonadota</taxon>
        <taxon>Gammaproteobacteria</taxon>
        <taxon>Enterobacterales</taxon>
        <taxon>Yersiniaceae</taxon>
        <taxon>Rahnella</taxon>
    </lineage>
</organism>
<feature type="transmembrane region" description="Helical" evidence="13">
    <location>
        <begin position="12"/>
        <end position="28"/>
    </location>
</feature>
<reference evidence="15 16" key="1">
    <citation type="submission" date="2020-01" db="EMBL/GenBank/DDBJ databases">
        <authorList>
            <person name="Lee S.D."/>
        </authorList>
    </citation>
    <scope>NUCLEOTIDE SEQUENCE [LARGE SCALE GENOMIC DNA]</scope>
    <source>
        <strain evidence="15 16">Lac-M11</strain>
    </source>
</reference>
<dbReference type="Proteomes" id="UP000476696">
    <property type="component" value="Unassembled WGS sequence"/>
</dbReference>
<evidence type="ECO:0000256" key="2">
    <source>
        <dbReference type="ARBA" id="ARBA00004651"/>
    </source>
</evidence>
<dbReference type="AlphaFoldDB" id="A0A6M2B2A2"/>
<comment type="cofactor">
    <cofactor evidence="1">
        <name>heme b</name>
        <dbReference type="ChEBI" id="CHEBI:60344"/>
    </cofactor>
</comment>
<dbReference type="InterPro" id="IPR011577">
    <property type="entry name" value="Cyt_b561_bac/Ni-Hgenase"/>
</dbReference>
<keyword evidence="8" id="KW-0249">Electron transport</keyword>
<dbReference type="Pfam" id="PF01292">
    <property type="entry name" value="Ni_hydr_CYTB"/>
    <property type="match status" value="1"/>
</dbReference>
<dbReference type="EMBL" id="JAADJS010000001">
    <property type="protein sequence ID" value="NGX87009.1"/>
    <property type="molecule type" value="Genomic_DNA"/>
</dbReference>
<proteinExistence type="inferred from homology"/>
<evidence type="ECO:0000256" key="7">
    <source>
        <dbReference type="ARBA" id="ARBA00022723"/>
    </source>
</evidence>
<evidence type="ECO:0000259" key="14">
    <source>
        <dbReference type="Pfam" id="PF01292"/>
    </source>
</evidence>
<evidence type="ECO:0000256" key="3">
    <source>
        <dbReference type="ARBA" id="ARBA00022448"/>
    </source>
</evidence>
<feature type="transmembrane region" description="Helical" evidence="13">
    <location>
        <begin position="139"/>
        <end position="160"/>
    </location>
</feature>
<dbReference type="InterPro" id="IPR016174">
    <property type="entry name" value="Di-haem_cyt_TM"/>
</dbReference>
<evidence type="ECO:0000256" key="5">
    <source>
        <dbReference type="ARBA" id="ARBA00022617"/>
    </source>
</evidence>
<evidence type="ECO:0000256" key="4">
    <source>
        <dbReference type="ARBA" id="ARBA00022475"/>
    </source>
</evidence>
<name>A0A6M2B2A2_9GAMM</name>
<keyword evidence="6 13" id="KW-0812">Transmembrane</keyword>
<evidence type="ECO:0000313" key="16">
    <source>
        <dbReference type="Proteomes" id="UP000476696"/>
    </source>
</evidence>
<evidence type="ECO:0000256" key="13">
    <source>
        <dbReference type="SAM" id="Phobius"/>
    </source>
</evidence>
<keyword evidence="16" id="KW-1185">Reference proteome</keyword>
<dbReference type="RefSeq" id="WP_165058400.1">
    <property type="nucleotide sequence ID" value="NZ_JAADJS010000001.1"/>
</dbReference>
<feature type="transmembrane region" description="Helical" evidence="13">
    <location>
        <begin position="40"/>
        <end position="62"/>
    </location>
</feature>
<comment type="subcellular location">
    <subcellularLocation>
        <location evidence="2">Cell membrane</location>
        <topology evidence="2">Multi-pass membrane protein</topology>
    </subcellularLocation>
</comment>
<evidence type="ECO:0000256" key="6">
    <source>
        <dbReference type="ARBA" id="ARBA00022692"/>
    </source>
</evidence>
<accession>A0A6M2B2A2</accession>
<dbReference type="GO" id="GO:0022904">
    <property type="term" value="P:respiratory electron transport chain"/>
    <property type="evidence" value="ECO:0007669"/>
    <property type="project" value="InterPro"/>
</dbReference>
<dbReference type="GO" id="GO:0046872">
    <property type="term" value="F:metal ion binding"/>
    <property type="evidence" value="ECO:0007669"/>
    <property type="project" value="UniProtKB-KW"/>
</dbReference>
<dbReference type="PANTHER" id="PTHR30529">
    <property type="entry name" value="CYTOCHROME B561"/>
    <property type="match status" value="1"/>
</dbReference>
<evidence type="ECO:0000256" key="9">
    <source>
        <dbReference type="ARBA" id="ARBA00022989"/>
    </source>
</evidence>
<reference evidence="15 16" key="2">
    <citation type="submission" date="2020-03" db="EMBL/GenBank/DDBJ databases">
        <title>Rahnella aceri sp. nov., isoated from traditional Jeju Makgeolli.</title>
        <authorList>
            <person name="Kim I.S."/>
            <person name="Jeon D."/>
        </authorList>
    </citation>
    <scope>NUCLEOTIDE SEQUENCE [LARGE SCALE GENOMIC DNA]</scope>
    <source>
        <strain evidence="15 16">Lac-M11</strain>
    </source>
</reference>
<evidence type="ECO:0000256" key="10">
    <source>
        <dbReference type="ARBA" id="ARBA00023004"/>
    </source>
</evidence>
<evidence type="ECO:0000256" key="11">
    <source>
        <dbReference type="ARBA" id="ARBA00023136"/>
    </source>
</evidence>
<keyword evidence="10" id="KW-0408">Iron</keyword>
<keyword evidence="7" id="KW-0479">Metal-binding</keyword>
<dbReference type="PANTHER" id="PTHR30529:SF3">
    <property type="entry name" value="CYTOCHROME B561 HOMOLOG 1"/>
    <property type="match status" value="1"/>
</dbReference>
<keyword evidence="4" id="KW-1003">Cell membrane</keyword>
<keyword evidence="5" id="KW-0349">Heme</keyword>
<protein>
    <submittedName>
        <fullName evidence="15">Cytochrome b</fullName>
    </submittedName>
</protein>
<gene>
    <name evidence="15" type="ORF">GW579_07855</name>
</gene>
<sequence>MKTRYSLSQISLHWATLLMIILTYAAMLTRDYFPEDNQPLVRLLHFNFGICVWLLMWVRIFLRTRNTTPAITPPLPRWQIAASHAVHAVLYLLFLSLPVLGVLTLEFGGRDWVLFGWQVPQFISPDPSARRTVRTAHEFLANCGYYLIGLHALAGIYHHYFRKDDTFTRMLPGK</sequence>
<keyword evidence="9 13" id="KW-1133">Transmembrane helix</keyword>
<keyword evidence="11 13" id="KW-0472">Membrane</keyword>
<feature type="domain" description="Cytochrome b561 bacterial/Ni-hydrogenase" evidence="14">
    <location>
        <begin position="4"/>
        <end position="173"/>
    </location>
</feature>